<keyword evidence="2" id="KW-1185">Reference proteome</keyword>
<dbReference type="PROSITE" id="PS51257">
    <property type="entry name" value="PROKAR_LIPOPROTEIN"/>
    <property type="match status" value="1"/>
</dbReference>
<sequence>MKVQLIILSTFLLLAAACKQEKIKELALNVESASPVIENTSLPGADILAFGPDNILFVGDSKNARIHAIETEAIELKDAVPYNLEGIDNMLSEKLGIELRDVVINDMKIHPVSQEAYISIKKGHSPDAESMIAIVSPTTSEIRFVEMKEANTKTVTITNPASADLKFWNETPASSLTITDIDYSDDSIFVSGLTNGEFASNIRKIAYPFDQSKNEVNSIEIYHAVHTQMETRAPIRTMLIDELDGTPTIIASYTCTPLVTIPTSEIKENANVKGKTIAELGYGNTPIDMIIVQEQGMDGSVSKSLLVTHKNRGGSLIPFNSIVEGAEGKGMAGMQAMDATGLDGIRAIPTANVMQIDVQNQMFLTMVRRNIESGEIDLISEITGSYLRLSDFISEYDFPDYRYSEAQQPTKQYHDMAKQMEGYPELTSEAMSRN</sequence>
<name>A0ABU3ACL2_9FLAO</name>
<dbReference type="RefSeq" id="WP_311351723.1">
    <property type="nucleotide sequence ID" value="NZ_JAVRHR010000002.1"/>
</dbReference>
<evidence type="ECO:0000313" key="1">
    <source>
        <dbReference type="EMBL" id="MDT0607724.1"/>
    </source>
</evidence>
<comment type="caution">
    <text evidence="1">The sequence shown here is derived from an EMBL/GenBank/DDBJ whole genome shotgun (WGS) entry which is preliminary data.</text>
</comment>
<protein>
    <submittedName>
        <fullName evidence="1">Uncharacterized protein</fullName>
    </submittedName>
</protein>
<evidence type="ECO:0000313" key="2">
    <source>
        <dbReference type="Proteomes" id="UP001255246"/>
    </source>
</evidence>
<gene>
    <name evidence="1" type="ORF">RM706_11805</name>
</gene>
<accession>A0ABU3ACL2</accession>
<dbReference type="Proteomes" id="UP001255246">
    <property type="component" value="Unassembled WGS sequence"/>
</dbReference>
<reference evidence="1 2" key="1">
    <citation type="submission" date="2023-09" db="EMBL/GenBank/DDBJ databases">
        <authorList>
            <person name="Rey-Velasco X."/>
        </authorList>
    </citation>
    <scope>NUCLEOTIDE SEQUENCE [LARGE SCALE GENOMIC DNA]</scope>
    <source>
        <strain evidence="1 2">F388</strain>
    </source>
</reference>
<proteinExistence type="predicted"/>
<dbReference type="EMBL" id="JAVRHR010000002">
    <property type="protein sequence ID" value="MDT0607724.1"/>
    <property type="molecule type" value="Genomic_DNA"/>
</dbReference>
<organism evidence="1 2">
    <name type="scientific">Croceitalea rosinachiae</name>
    <dbReference type="NCBI Taxonomy" id="3075596"/>
    <lineage>
        <taxon>Bacteria</taxon>
        <taxon>Pseudomonadati</taxon>
        <taxon>Bacteroidota</taxon>
        <taxon>Flavobacteriia</taxon>
        <taxon>Flavobacteriales</taxon>
        <taxon>Flavobacteriaceae</taxon>
        <taxon>Croceitalea</taxon>
    </lineage>
</organism>